<evidence type="ECO:0000313" key="2">
    <source>
        <dbReference type="Proteomes" id="UP000276834"/>
    </source>
</evidence>
<dbReference type="Proteomes" id="UP000276834">
    <property type="component" value="Unassembled WGS sequence"/>
</dbReference>
<name>A0A3L8SIL7_CHLGU</name>
<proteinExistence type="predicted"/>
<protein>
    <submittedName>
        <fullName evidence="1">Uncharacterized protein</fullName>
    </submittedName>
</protein>
<gene>
    <name evidence="1" type="ORF">DV515_00007243</name>
</gene>
<sequence length="65" mass="7305">MQLMALSSRKASQELFNRECPRAPIYRGDQKTATKPQDPVVPGAVVHQLDCSIHRTEIPTGRAFR</sequence>
<keyword evidence="2" id="KW-1185">Reference proteome</keyword>
<comment type="caution">
    <text evidence="1">The sequence shown here is derived from an EMBL/GenBank/DDBJ whole genome shotgun (WGS) entry which is preliminary data.</text>
</comment>
<dbReference type="AlphaFoldDB" id="A0A3L8SIL7"/>
<dbReference type="EMBL" id="QUSF01000018">
    <property type="protein sequence ID" value="RLW02594.1"/>
    <property type="molecule type" value="Genomic_DNA"/>
</dbReference>
<accession>A0A3L8SIL7</accession>
<organism evidence="1 2">
    <name type="scientific">Chloebia gouldiae</name>
    <name type="common">Gouldian finch</name>
    <name type="synonym">Erythrura gouldiae</name>
    <dbReference type="NCBI Taxonomy" id="44316"/>
    <lineage>
        <taxon>Eukaryota</taxon>
        <taxon>Metazoa</taxon>
        <taxon>Chordata</taxon>
        <taxon>Craniata</taxon>
        <taxon>Vertebrata</taxon>
        <taxon>Euteleostomi</taxon>
        <taxon>Archelosauria</taxon>
        <taxon>Archosauria</taxon>
        <taxon>Dinosauria</taxon>
        <taxon>Saurischia</taxon>
        <taxon>Theropoda</taxon>
        <taxon>Coelurosauria</taxon>
        <taxon>Aves</taxon>
        <taxon>Neognathae</taxon>
        <taxon>Neoaves</taxon>
        <taxon>Telluraves</taxon>
        <taxon>Australaves</taxon>
        <taxon>Passeriformes</taxon>
        <taxon>Passeroidea</taxon>
        <taxon>Passeridae</taxon>
        <taxon>Chloebia</taxon>
    </lineage>
</organism>
<reference evidence="1 2" key="1">
    <citation type="journal article" date="2018" name="Proc. R. Soc. B">
        <title>A non-coding region near Follistatin controls head colour polymorphism in the Gouldian finch.</title>
        <authorList>
            <person name="Toomey M.B."/>
            <person name="Marques C.I."/>
            <person name="Andrade P."/>
            <person name="Araujo P.M."/>
            <person name="Sabatino S."/>
            <person name="Gazda M.A."/>
            <person name="Afonso S."/>
            <person name="Lopes R.J."/>
            <person name="Corbo J.C."/>
            <person name="Carneiro M."/>
        </authorList>
    </citation>
    <scope>NUCLEOTIDE SEQUENCE [LARGE SCALE GENOMIC DNA]</scope>
    <source>
        <strain evidence="1">Red01</strain>
        <tissue evidence="1">Muscle</tissue>
    </source>
</reference>
<evidence type="ECO:0000313" key="1">
    <source>
        <dbReference type="EMBL" id="RLW02594.1"/>
    </source>
</evidence>